<keyword evidence="1" id="KW-0812">Transmembrane</keyword>
<dbReference type="Pfam" id="PF11457">
    <property type="entry name" value="DUF3021"/>
    <property type="match status" value="1"/>
</dbReference>
<proteinExistence type="predicted"/>
<evidence type="ECO:0000256" key="1">
    <source>
        <dbReference type="SAM" id="Phobius"/>
    </source>
</evidence>
<feature type="transmembrane region" description="Helical" evidence="1">
    <location>
        <begin position="96"/>
        <end position="121"/>
    </location>
</feature>
<dbReference type="InterPro" id="IPR021560">
    <property type="entry name" value="DUF3021"/>
</dbReference>
<keyword evidence="3" id="KW-1185">Reference proteome</keyword>
<evidence type="ECO:0000313" key="3">
    <source>
        <dbReference type="Proteomes" id="UP000215185"/>
    </source>
</evidence>
<sequence length="131" mass="14639">MKDLRKKVVLAGLLRSGIVLLIMGVGTYFTYQSGDTKQYHQMLAVTVISSSVAGASAIYDYDVWSVKKKIVVHTICMLLTVYPSLIYSGWYDTTSAWGYLMALLSFIAFGLIFCTIGYLVSKYILKNIPEK</sequence>
<dbReference type="KEGG" id="smen:SAMEA4412692_0932"/>
<feature type="transmembrane region" description="Helical" evidence="1">
    <location>
        <begin position="70"/>
        <end position="90"/>
    </location>
</feature>
<keyword evidence="1" id="KW-0472">Membrane</keyword>
<protein>
    <submittedName>
        <fullName evidence="2">Protein of uncharacterized function (DUF3021)</fullName>
    </submittedName>
</protein>
<dbReference type="EMBL" id="LT906439">
    <property type="protein sequence ID" value="SNU88170.1"/>
    <property type="molecule type" value="Genomic_DNA"/>
</dbReference>
<gene>
    <name evidence="2" type="ORF">SAMEA4412692_00932</name>
</gene>
<name>A0A239SRW4_9STRE</name>
<accession>A0A239SRW4</accession>
<dbReference type="Proteomes" id="UP000215185">
    <property type="component" value="Chromosome 1"/>
</dbReference>
<dbReference type="OrthoDB" id="2224367at2"/>
<keyword evidence="1" id="KW-1133">Transmembrane helix</keyword>
<dbReference type="RefSeq" id="WP_018372836.1">
    <property type="nucleotide sequence ID" value="NZ_LT906439.1"/>
</dbReference>
<feature type="transmembrane region" description="Helical" evidence="1">
    <location>
        <begin position="43"/>
        <end position="61"/>
    </location>
</feature>
<organism evidence="2 3">
    <name type="scientific">Streptococcus merionis</name>
    <dbReference type="NCBI Taxonomy" id="400065"/>
    <lineage>
        <taxon>Bacteria</taxon>
        <taxon>Bacillati</taxon>
        <taxon>Bacillota</taxon>
        <taxon>Bacilli</taxon>
        <taxon>Lactobacillales</taxon>
        <taxon>Streptococcaceae</taxon>
        <taxon>Streptococcus</taxon>
    </lineage>
</organism>
<feature type="transmembrane region" description="Helical" evidence="1">
    <location>
        <begin position="12"/>
        <end position="31"/>
    </location>
</feature>
<evidence type="ECO:0000313" key="2">
    <source>
        <dbReference type="EMBL" id="SNU88170.1"/>
    </source>
</evidence>
<dbReference type="AlphaFoldDB" id="A0A239SRW4"/>
<reference evidence="2 3" key="1">
    <citation type="submission" date="2017-06" db="EMBL/GenBank/DDBJ databases">
        <authorList>
            <consortium name="Pathogen Informatics"/>
        </authorList>
    </citation>
    <scope>NUCLEOTIDE SEQUENCE [LARGE SCALE GENOMIC DNA]</scope>
    <source>
        <strain evidence="2 3">NCTC13788</strain>
    </source>
</reference>